<name>A0A6I9MS90_9TELE</name>
<feature type="compositionally biased region" description="Basic and acidic residues" evidence="1">
    <location>
        <begin position="134"/>
        <end position="150"/>
    </location>
</feature>
<keyword evidence="2" id="KW-1185">Reference proteome</keyword>
<gene>
    <name evidence="3" type="primary">LOC104945115</name>
</gene>
<feature type="compositionally biased region" description="Basic and acidic residues" evidence="1">
    <location>
        <begin position="163"/>
        <end position="187"/>
    </location>
</feature>
<feature type="compositionally biased region" description="Basic and acidic residues" evidence="1">
    <location>
        <begin position="73"/>
        <end position="82"/>
    </location>
</feature>
<feature type="compositionally biased region" description="Low complexity" evidence="1">
    <location>
        <begin position="221"/>
        <end position="230"/>
    </location>
</feature>
<accession>A0A6I9MS90</accession>
<organism evidence="2 3">
    <name type="scientific">Notothenia coriiceps</name>
    <name type="common">black rockcod</name>
    <dbReference type="NCBI Taxonomy" id="8208"/>
    <lineage>
        <taxon>Eukaryota</taxon>
        <taxon>Metazoa</taxon>
        <taxon>Chordata</taxon>
        <taxon>Craniata</taxon>
        <taxon>Vertebrata</taxon>
        <taxon>Euteleostomi</taxon>
        <taxon>Actinopterygii</taxon>
        <taxon>Neopterygii</taxon>
        <taxon>Teleostei</taxon>
        <taxon>Neoteleostei</taxon>
        <taxon>Acanthomorphata</taxon>
        <taxon>Eupercaria</taxon>
        <taxon>Perciformes</taxon>
        <taxon>Notothenioidei</taxon>
        <taxon>Nototheniidae</taxon>
        <taxon>Notothenia</taxon>
    </lineage>
</organism>
<proteinExistence type="predicted"/>
<dbReference type="GeneID" id="104945115"/>
<dbReference type="AlphaFoldDB" id="A0A6I9MS90"/>
<protein>
    <submittedName>
        <fullName evidence="3">E3 ubiquitin-protein ligase RBBP6-like</fullName>
    </submittedName>
</protein>
<feature type="compositionally biased region" description="Basic and acidic residues" evidence="1">
    <location>
        <begin position="98"/>
        <end position="124"/>
    </location>
</feature>
<dbReference type="OrthoDB" id="106784at2759"/>
<feature type="compositionally biased region" description="Basic residues" evidence="1">
    <location>
        <begin position="241"/>
        <end position="251"/>
    </location>
</feature>
<dbReference type="RefSeq" id="XP_010769039.1">
    <property type="nucleotide sequence ID" value="XM_010770737.1"/>
</dbReference>
<dbReference type="Proteomes" id="UP000504611">
    <property type="component" value="Unplaced"/>
</dbReference>
<feature type="compositionally biased region" description="Polar residues" evidence="1">
    <location>
        <begin position="85"/>
        <end position="95"/>
    </location>
</feature>
<feature type="compositionally biased region" description="Basic and acidic residues" evidence="1">
    <location>
        <begin position="195"/>
        <end position="219"/>
    </location>
</feature>
<reference evidence="3" key="1">
    <citation type="submission" date="2025-08" db="UniProtKB">
        <authorList>
            <consortium name="RefSeq"/>
        </authorList>
    </citation>
    <scope>IDENTIFICATION</scope>
    <source>
        <tissue evidence="3">Muscle</tissue>
    </source>
</reference>
<evidence type="ECO:0000313" key="3">
    <source>
        <dbReference type="RefSeq" id="XP_010769039.1"/>
    </source>
</evidence>
<sequence length="299" mass="34804">MKTVLKTLEELSQDIAVNQEDELVLTQVPHSKWEKEDSEEYQLGQGAIKVQNDAPAIYLPSPSVSVTAETSEEIDRGTEKDQTPILWSSQRSVAPSSGKDRTDRDEEKRMGRRRDRESDKSRDRKKERKISKERRREGEKERDRERERSHKSNPPSSSYSTSHDMERRDKLSKRAPELPDQNVHKTFIDTLLDSSFKEHPDFYNNHPEKGGRELEEMERPSSNSTSSSASQENGRDDARREKKKQKKHKKEKREANLELCEEEELRKQKKKSSKQSRDGEEEEISGDVDETMLMLSFLS</sequence>
<feature type="compositionally biased region" description="Acidic residues" evidence="1">
    <location>
        <begin position="279"/>
        <end position="290"/>
    </location>
</feature>
<feature type="region of interest" description="Disordered" evidence="1">
    <location>
        <begin position="60"/>
        <end position="299"/>
    </location>
</feature>
<evidence type="ECO:0000256" key="1">
    <source>
        <dbReference type="SAM" id="MobiDB-lite"/>
    </source>
</evidence>
<dbReference type="KEGG" id="ncc:104945115"/>
<evidence type="ECO:0000313" key="2">
    <source>
        <dbReference type="Proteomes" id="UP000504611"/>
    </source>
</evidence>
<feature type="compositionally biased region" description="Low complexity" evidence="1">
    <location>
        <begin position="152"/>
        <end position="162"/>
    </location>
</feature>